<dbReference type="InterPro" id="IPR018790">
    <property type="entry name" value="DUF2358"/>
</dbReference>
<name>A0A9P0HID7_NEZVI</name>
<dbReference type="OrthoDB" id="44820at2759"/>
<reference evidence="2" key="1">
    <citation type="submission" date="2022-01" db="EMBL/GenBank/DDBJ databases">
        <authorList>
            <person name="King R."/>
        </authorList>
    </citation>
    <scope>NUCLEOTIDE SEQUENCE</scope>
</reference>
<dbReference type="Proteomes" id="UP001152798">
    <property type="component" value="Chromosome 5"/>
</dbReference>
<evidence type="ECO:0008006" key="4">
    <source>
        <dbReference type="Google" id="ProtNLM"/>
    </source>
</evidence>
<dbReference type="PANTHER" id="PTHR31094">
    <property type="entry name" value="RIKEN CDNA 2310061I04 GENE"/>
    <property type="match status" value="1"/>
</dbReference>
<accession>A0A9P0HID7</accession>
<gene>
    <name evidence="2" type="ORF">NEZAVI_LOCUS11367</name>
</gene>
<feature type="region of interest" description="Disordered" evidence="1">
    <location>
        <begin position="109"/>
        <end position="153"/>
    </location>
</feature>
<dbReference type="PANTHER" id="PTHR31094:SF2">
    <property type="entry name" value="RIKEN CDNA 2310061I04 GENE"/>
    <property type="match status" value="1"/>
</dbReference>
<dbReference type="Pfam" id="PF10184">
    <property type="entry name" value="DUF2358"/>
    <property type="match status" value="1"/>
</dbReference>
<organism evidence="2 3">
    <name type="scientific">Nezara viridula</name>
    <name type="common">Southern green stink bug</name>
    <name type="synonym">Cimex viridulus</name>
    <dbReference type="NCBI Taxonomy" id="85310"/>
    <lineage>
        <taxon>Eukaryota</taxon>
        <taxon>Metazoa</taxon>
        <taxon>Ecdysozoa</taxon>
        <taxon>Arthropoda</taxon>
        <taxon>Hexapoda</taxon>
        <taxon>Insecta</taxon>
        <taxon>Pterygota</taxon>
        <taxon>Neoptera</taxon>
        <taxon>Paraneoptera</taxon>
        <taxon>Hemiptera</taxon>
        <taxon>Heteroptera</taxon>
        <taxon>Panheteroptera</taxon>
        <taxon>Pentatomomorpha</taxon>
        <taxon>Pentatomoidea</taxon>
        <taxon>Pentatomidae</taxon>
        <taxon>Pentatominae</taxon>
        <taxon>Nezara</taxon>
    </lineage>
</organism>
<evidence type="ECO:0000313" key="2">
    <source>
        <dbReference type="EMBL" id="CAH1402573.1"/>
    </source>
</evidence>
<keyword evidence="3" id="KW-1185">Reference proteome</keyword>
<dbReference type="AlphaFoldDB" id="A0A9P0HID7"/>
<feature type="compositionally biased region" description="Polar residues" evidence="1">
    <location>
        <begin position="115"/>
        <end position="147"/>
    </location>
</feature>
<sequence>MALCLRSISNKLMPTIQSLPNHVTSVLCIQNGKGTGISEEVNQIKIFHHSPILPETRTVGIISYKDRWKLQPVVQLECCDKQNKSRNQVNFLLSNIQNYEKRTLNIDTIKRDESPNSSQVFNSSPMRNQPLVNSETPEHTLTQPQNSDKLEGRPTSEQLFRVYNVLEKTLPELFIKPHDYSIYNPNLIFENNIRGTRTIGIYHYVKQVALLRTLGHLKFAYVKFEVMKMTKHEEDGTIRVRWRIVGISGLRIFLTFWRFKIWKLKEEIQENQEMWYDGFSTFYVGGDGLIAKHVVDKVMPDDEGLIDKTKDSLRTKLALLFGLPFSGPQLSGFSLYLAKLISQNLRISKPKELKKLQLERPV</sequence>
<protein>
    <recommendedName>
        <fullName evidence="4">EOG090X09QP</fullName>
    </recommendedName>
</protein>
<proteinExistence type="predicted"/>
<evidence type="ECO:0000256" key="1">
    <source>
        <dbReference type="SAM" id="MobiDB-lite"/>
    </source>
</evidence>
<evidence type="ECO:0000313" key="3">
    <source>
        <dbReference type="Proteomes" id="UP001152798"/>
    </source>
</evidence>
<dbReference type="EMBL" id="OV725081">
    <property type="protein sequence ID" value="CAH1402573.1"/>
    <property type="molecule type" value="Genomic_DNA"/>
</dbReference>